<dbReference type="GeneID" id="40100599"/>
<feature type="region of interest" description="Disordered" evidence="1">
    <location>
        <begin position="91"/>
        <end position="115"/>
    </location>
</feature>
<dbReference type="Pfam" id="PF02482">
    <property type="entry name" value="Ribosomal_S30AE"/>
    <property type="match status" value="1"/>
</dbReference>
<evidence type="ECO:0000313" key="3">
    <source>
        <dbReference type="EMBL" id="VUE36227.1"/>
    </source>
</evidence>
<reference evidence="4" key="2">
    <citation type="submission" date="2017-10" db="EMBL/GenBank/DDBJ databases">
        <authorList>
            <person name="Skurnik M."/>
        </authorList>
    </citation>
    <scope>NUCLEOTIDE SEQUENCE [LARGE SCALE GENOMIC DNA]</scope>
</reference>
<dbReference type="Proteomes" id="UP000240931">
    <property type="component" value="Segment"/>
</dbReference>
<organism evidence="2 4">
    <name type="scientific">Yersinia phage fHe-Yen9-04</name>
    <dbReference type="NCBI Taxonomy" id="2052742"/>
    <lineage>
        <taxon>Viruses</taxon>
        <taxon>Duplodnaviria</taxon>
        <taxon>Heunggongvirae</taxon>
        <taxon>Uroviricota</taxon>
        <taxon>Caudoviricetes</taxon>
        <taxon>Eneladusvirus</taxon>
        <taxon>Eneladusvirus Yen904</taxon>
    </lineage>
</organism>
<evidence type="ECO:0000313" key="4">
    <source>
        <dbReference type="Proteomes" id="UP000240931"/>
    </source>
</evidence>
<gene>
    <name evidence="2" type="primary">g181</name>
</gene>
<protein>
    <submittedName>
        <fullName evidence="2">Uncharacterized protein</fullName>
    </submittedName>
</protein>
<sequence length="115" mass="13312">MINHTIAYNDRIGVSEELEFHTFDEFEKLEKFIGETPVDFRTSYSKDGSQFKVHSHGHYDGVDYTATASSDDMYKSIDLLVEKLEAQLRKEKGKRTNIDRDTSVLESVNDEEIEE</sequence>
<name>A0A2C9CYN3_9CAUD</name>
<reference evidence="3 5" key="3">
    <citation type="submission" date="2019-06" db="EMBL/GenBank/DDBJ databases">
        <authorList>
            <person name="Bower L."/>
            <person name="Leinonen R."/>
        </authorList>
    </citation>
    <scope>NUCLEOTIDE SEQUENCE [LARGE SCALE GENOMIC DNA]</scope>
</reference>
<keyword evidence="4" id="KW-1185">Reference proteome</keyword>
<dbReference type="CDD" id="cd00552">
    <property type="entry name" value="RaiA"/>
    <property type="match status" value="1"/>
</dbReference>
<dbReference type="InterPro" id="IPR036567">
    <property type="entry name" value="RHF-like"/>
</dbReference>
<evidence type="ECO:0000313" key="5">
    <source>
        <dbReference type="Proteomes" id="UP000317227"/>
    </source>
</evidence>
<accession>A0A2C9CYN3</accession>
<feature type="compositionally biased region" description="Basic and acidic residues" evidence="1">
    <location>
        <begin position="91"/>
        <end position="103"/>
    </location>
</feature>
<proteinExistence type="predicted"/>
<dbReference type="InterPro" id="IPR003489">
    <property type="entry name" value="RHF/RaiA"/>
</dbReference>
<dbReference type="RefSeq" id="YP_009623791.1">
    <property type="nucleotide sequence ID" value="NC_042116.1"/>
</dbReference>
<dbReference type="EMBL" id="LR596615">
    <property type="protein sequence ID" value="VUE36227.1"/>
    <property type="molecule type" value="Genomic_DNA"/>
</dbReference>
<dbReference type="EMBL" id="LT960551">
    <property type="protein sequence ID" value="SOK58458.1"/>
    <property type="molecule type" value="Genomic_DNA"/>
</dbReference>
<dbReference type="SUPFAM" id="SSF69754">
    <property type="entry name" value="Ribosome binding protein Y (YfiA homologue)"/>
    <property type="match status" value="1"/>
</dbReference>
<dbReference type="OrthoDB" id="22565at10239"/>
<evidence type="ECO:0000256" key="1">
    <source>
        <dbReference type="SAM" id="MobiDB-lite"/>
    </source>
</evidence>
<dbReference type="Gene3D" id="3.30.160.100">
    <property type="entry name" value="Ribosome hibernation promotion factor-like"/>
    <property type="match status" value="1"/>
</dbReference>
<dbReference type="Proteomes" id="UP000317227">
    <property type="component" value="Segment"/>
</dbReference>
<dbReference type="KEGG" id="vg:40100599"/>
<evidence type="ECO:0000313" key="2">
    <source>
        <dbReference type="EMBL" id="SOK58458.1"/>
    </source>
</evidence>
<reference evidence="2" key="1">
    <citation type="submission" date="2017-10" db="EMBL/GenBank/DDBJ databases">
        <authorList>
            <person name="Banno H."/>
            <person name="Chua N.-H."/>
        </authorList>
    </citation>
    <scope>NUCLEOTIDE SEQUENCE [LARGE SCALE GENOMIC DNA]</scope>
</reference>
<dbReference type="NCBIfam" id="TIGR00741">
    <property type="entry name" value="yfiA"/>
    <property type="match status" value="1"/>
</dbReference>